<proteinExistence type="predicted"/>
<gene>
    <name evidence="2" type="ORF">MEUPH1_LOCUS28203</name>
</gene>
<evidence type="ECO:0000313" key="2">
    <source>
        <dbReference type="EMBL" id="CAI6374594.1"/>
    </source>
</evidence>
<dbReference type="Proteomes" id="UP001160148">
    <property type="component" value="Unassembled WGS sequence"/>
</dbReference>
<reference evidence="2 3" key="1">
    <citation type="submission" date="2023-01" db="EMBL/GenBank/DDBJ databases">
        <authorList>
            <person name="Whitehead M."/>
        </authorList>
    </citation>
    <scope>NUCLEOTIDE SEQUENCE [LARGE SCALE GENOMIC DNA]</scope>
</reference>
<keyword evidence="3" id="KW-1185">Reference proteome</keyword>
<feature type="domain" description="Transposable element P transposase-like RNase H" evidence="1">
    <location>
        <begin position="78"/>
        <end position="215"/>
    </location>
</feature>
<evidence type="ECO:0000259" key="1">
    <source>
        <dbReference type="Pfam" id="PF21787"/>
    </source>
</evidence>
<evidence type="ECO:0000313" key="3">
    <source>
        <dbReference type="Proteomes" id="UP001160148"/>
    </source>
</evidence>
<accession>A0AAV0Y0X8</accession>
<protein>
    <recommendedName>
        <fullName evidence="1">Transposable element P transposase-like RNase H domain-containing protein</fullName>
    </recommendedName>
</protein>
<dbReference type="InterPro" id="IPR048365">
    <property type="entry name" value="TNP-like_RNaseH_N"/>
</dbReference>
<dbReference type="EMBL" id="CARXXK010001228">
    <property type="protein sequence ID" value="CAI6374594.1"/>
    <property type="molecule type" value="Genomic_DNA"/>
</dbReference>
<dbReference type="Pfam" id="PF21787">
    <property type="entry name" value="TNP-like_RNaseH_N"/>
    <property type="match status" value="1"/>
</dbReference>
<dbReference type="AlphaFoldDB" id="A0AAV0Y0X8"/>
<sequence length="346" mass="39225">MIEDHGISNSQTELLKEVFAAAKIQNPKNRRYSENWMLLCLLFQIRSSSGYKFLRNQKLLPLPCVDTIRKNLLAIKGECGFDNSFFKLLKKKFVHKTIDQKKGILLLNEVFSRTSLSVNSRNLTYTGLEDFGNKIYSKTESSELADHGLDFMWQSLADNVTQPIAVFASKGPVKGVELAQLVLRAILLLEDAGLQVLGLTCDGASTNKTMCKTFGISGIQSEFNNSFDNPFDESRKVFVFFDAPRIIKNIRNRLVQNKQLKLHHSKNCIKWEHYCKVLENDSKFILKVCPKITKSHIELNNLSKMKVKYATQPPKNGNCSLSGDSDYIPHISIGDLKDAMKENHTN</sequence>
<organism evidence="2 3">
    <name type="scientific">Macrosiphum euphorbiae</name>
    <name type="common">potato aphid</name>
    <dbReference type="NCBI Taxonomy" id="13131"/>
    <lineage>
        <taxon>Eukaryota</taxon>
        <taxon>Metazoa</taxon>
        <taxon>Ecdysozoa</taxon>
        <taxon>Arthropoda</taxon>
        <taxon>Hexapoda</taxon>
        <taxon>Insecta</taxon>
        <taxon>Pterygota</taxon>
        <taxon>Neoptera</taxon>
        <taxon>Paraneoptera</taxon>
        <taxon>Hemiptera</taxon>
        <taxon>Sternorrhyncha</taxon>
        <taxon>Aphidomorpha</taxon>
        <taxon>Aphidoidea</taxon>
        <taxon>Aphididae</taxon>
        <taxon>Macrosiphini</taxon>
        <taxon>Macrosiphum</taxon>
    </lineage>
</organism>
<name>A0AAV0Y0X8_9HEMI</name>
<comment type="caution">
    <text evidence="2">The sequence shown here is derived from an EMBL/GenBank/DDBJ whole genome shotgun (WGS) entry which is preliminary data.</text>
</comment>